<evidence type="ECO:0000313" key="2">
    <source>
        <dbReference type="Proteomes" id="UP001287356"/>
    </source>
</evidence>
<name>A0AAE0JZP2_9PEZI</name>
<reference evidence="1" key="2">
    <citation type="submission" date="2023-06" db="EMBL/GenBank/DDBJ databases">
        <authorList>
            <consortium name="Lawrence Berkeley National Laboratory"/>
            <person name="Haridas S."/>
            <person name="Hensen N."/>
            <person name="Bonometti L."/>
            <person name="Westerberg I."/>
            <person name="Brannstrom I.O."/>
            <person name="Guillou S."/>
            <person name="Cros-Aarteil S."/>
            <person name="Calhoun S."/>
            <person name="Kuo A."/>
            <person name="Mondo S."/>
            <person name="Pangilinan J."/>
            <person name="Riley R."/>
            <person name="Labutti K."/>
            <person name="Andreopoulos B."/>
            <person name="Lipzen A."/>
            <person name="Chen C."/>
            <person name="Yanf M."/>
            <person name="Daum C."/>
            <person name="Ng V."/>
            <person name="Clum A."/>
            <person name="Steindorff A."/>
            <person name="Ohm R."/>
            <person name="Martin F."/>
            <person name="Silar P."/>
            <person name="Natvig D."/>
            <person name="Lalanne C."/>
            <person name="Gautier V."/>
            <person name="Ament-Velasquez S.L."/>
            <person name="Kruys A."/>
            <person name="Hutchinson M.I."/>
            <person name="Powell A.J."/>
            <person name="Barry K."/>
            <person name="Miller A.N."/>
            <person name="Grigoriev I.V."/>
            <person name="Debuchy R."/>
            <person name="Gladieux P."/>
            <person name="Thoren M.H."/>
            <person name="Johannesson H."/>
        </authorList>
    </citation>
    <scope>NUCLEOTIDE SEQUENCE</scope>
    <source>
        <strain evidence="1">CBS 958.72</strain>
    </source>
</reference>
<comment type="caution">
    <text evidence="1">The sequence shown here is derived from an EMBL/GenBank/DDBJ whole genome shotgun (WGS) entry which is preliminary data.</text>
</comment>
<organism evidence="1 2">
    <name type="scientific">Lasiosphaeria ovina</name>
    <dbReference type="NCBI Taxonomy" id="92902"/>
    <lineage>
        <taxon>Eukaryota</taxon>
        <taxon>Fungi</taxon>
        <taxon>Dikarya</taxon>
        <taxon>Ascomycota</taxon>
        <taxon>Pezizomycotina</taxon>
        <taxon>Sordariomycetes</taxon>
        <taxon>Sordariomycetidae</taxon>
        <taxon>Sordariales</taxon>
        <taxon>Lasiosphaeriaceae</taxon>
        <taxon>Lasiosphaeria</taxon>
    </lineage>
</organism>
<evidence type="ECO:0000313" key="1">
    <source>
        <dbReference type="EMBL" id="KAK3367343.1"/>
    </source>
</evidence>
<keyword evidence="2" id="KW-1185">Reference proteome</keyword>
<reference evidence="1" key="1">
    <citation type="journal article" date="2023" name="Mol. Phylogenet. Evol.">
        <title>Genome-scale phylogeny and comparative genomics of the fungal order Sordariales.</title>
        <authorList>
            <person name="Hensen N."/>
            <person name="Bonometti L."/>
            <person name="Westerberg I."/>
            <person name="Brannstrom I.O."/>
            <person name="Guillou S."/>
            <person name="Cros-Aarteil S."/>
            <person name="Calhoun S."/>
            <person name="Haridas S."/>
            <person name="Kuo A."/>
            <person name="Mondo S."/>
            <person name="Pangilinan J."/>
            <person name="Riley R."/>
            <person name="LaButti K."/>
            <person name="Andreopoulos B."/>
            <person name="Lipzen A."/>
            <person name="Chen C."/>
            <person name="Yan M."/>
            <person name="Daum C."/>
            <person name="Ng V."/>
            <person name="Clum A."/>
            <person name="Steindorff A."/>
            <person name="Ohm R.A."/>
            <person name="Martin F."/>
            <person name="Silar P."/>
            <person name="Natvig D.O."/>
            <person name="Lalanne C."/>
            <person name="Gautier V."/>
            <person name="Ament-Velasquez S.L."/>
            <person name="Kruys A."/>
            <person name="Hutchinson M.I."/>
            <person name="Powell A.J."/>
            <person name="Barry K."/>
            <person name="Miller A.N."/>
            <person name="Grigoriev I.V."/>
            <person name="Debuchy R."/>
            <person name="Gladieux P."/>
            <person name="Hiltunen Thoren M."/>
            <person name="Johannesson H."/>
        </authorList>
    </citation>
    <scope>NUCLEOTIDE SEQUENCE</scope>
    <source>
        <strain evidence="1">CBS 958.72</strain>
    </source>
</reference>
<dbReference type="Proteomes" id="UP001287356">
    <property type="component" value="Unassembled WGS sequence"/>
</dbReference>
<dbReference type="AlphaFoldDB" id="A0AAE0JZP2"/>
<proteinExistence type="predicted"/>
<sequence length="68" mass="8168">MCDFTQIEYACGHFRWIASLWCSKYRQTHERCEPNVVHFDTRENECGDCLSKNRAPVPWEDLITRFRA</sequence>
<gene>
    <name evidence="1" type="ORF">B0T24DRAFT_682477</name>
</gene>
<dbReference type="EMBL" id="JAULSN010000007">
    <property type="protein sequence ID" value="KAK3367343.1"/>
    <property type="molecule type" value="Genomic_DNA"/>
</dbReference>
<accession>A0AAE0JZP2</accession>
<protein>
    <submittedName>
        <fullName evidence="1">Uncharacterized protein</fullName>
    </submittedName>
</protein>